<evidence type="ECO:0000256" key="1">
    <source>
        <dbReference type="ARBA" id="ARBA00001920"/>
    </source>
</evidence>
<dbReference type="NCBIfam" id="TIGR00657">
    <property type="entry name" value="asp_kinases"/>
    <property type="match status" value="1"/>
</dbReference>
<dbReference type="InterPro" id="IPR054352">
    <property type="entry name" value="ACT_Aspartokinase"/>
</dbReference>
<evidence type="ECO:0000256" key="20">
    <source>
        <dbReference type="ARBA" id="ARBA00023053"/>
    </source>
</evidence>
<sequence length="824" mass="90917">MKVLKFGGTSVGSAENINKVIAILNQQSQDTAIAVVVSAVGGITDKLLEAGTLACQKNLEYNQKYDTIWSIHNSVIEGLFPTTQDNEALRKQQDELRDLVSEKLNDLKQLLNGIYLINELSPKTLDKLLSFGETLSSTIIYHTLKSRVVDVVLKNSQELILTDSTFNNATVNFEVTNKNITDFFSKNASPIVLLPGFVSKSIHGEITTLGRGGSDYTAAIIAAAMEAEELQIWTDVSGMYTTNPKLVKQASPIEQLSYQEAVELSHFGAKVLYPPTVMPVLKKKIPIIIKNTLDPEAVGTTITKQVTPSGNSPIKGISNIENVALLTLQGNGMVGVPGFSKRLFETLAQEKINIILITQSSSEHTICFGISQNDAQRAKEAIDAIFEYEISLQKIDPIVVETDLSIIAVIGDKMKNHQGISGKMFSTLGKNNVNIRAIAQGASERNISAVIHKNDVKKALNSLHEQFFEIKTKQINLFITGVGNVGERLIEQIKQQKAYVKEQFKINLRITGLSNSRTMVVNDDGINLKHWKTELENGEKASLQNFFEHAKALNLRNSVFIDITANEAVSNIYGQYLKESISVIACNKIACSGNIEYYNELKALSRQYNASFLFETNVGAGLPVIDTLNHLITSGDKINTIQAVLSGSLNFIFNNFNTDTTFYDVVKQAQEEGYTEPDPRIDLSGIDVARKILILARESGHQIELSELESDSFLTENANNSDSVDDFFETLKADEAYYQDLYKSAQEHNSQLKFVAEFNDGKAKVGLQEIPEGHPFYNLEGKDNIVMFYTQRYPEQPLIIKGAGAGADVTASGLFADIIRIANN</sequence>
<comment type="pathway">
    <text evidence="6">Amino-acid biosynthesis; L-threonine biosynthesis; L-threonine from L-aspartate: step 1/5.</text>
</comment>
<dbReference type="RefSeq" id="WP_114309547.1">
    <property type="nucleotide sequence ID" value="NZ_QPJO01000002.1"/>
</dbReference>
<comment type="pathway">
    <text evidence="4">Amino-acid biosynthesis; L-threonine biosynthesis; L-threonine from L-aspartate: step 3/5.</text>
</comment>
<keyword evidence="16" id="KW-0067">ATP-binding</keyword>
<keyword evidence="12" id="KW-0791">Threonine biosynthesis</keyword>
<keyword evidence="10" id="KW-0028">Amino-acid biosynthesis</keyword>
<dbReference type="Gene3D" id="3.30.360.10">
    <property type="entry name" value="Dihydrodipicolinate Reductase, domain 2"/>
    <property type="match status" value="1"/>
</dbReference>
<comment type="catalytic activity">
    <reaction evidence="25">
        <text>L-aspartate + ATP = 4-phospho-L-aspartate + ADP</text>
        <dbReference type="Rhea" id="RHEA:23776"/>
        <dbReference type="ChEBI" id="CHEBI:29991"/>
        <dbReference type="ChEBI" id="CHEBI:30616"/>
        <dbReference type="ChEBI" id="CHEBI:57535"/>
        <dbReference type="ChEBI" id="CHEBI:456216"/>
        <dbReference type="EC" id="2.7.2.4"/>
    </reaction>
    <physiologicalReaction direction="left-to-right" evidence="25">
        <dbReference type="Rhea" id="RHEA:23777"/>
    </physiologicalReaction>
</comment>
<gene>
    <name evidence="29" type="ORF">DFQ08_102744</name>
</gene>
<keyword evidence="30" id="KW-1185">Reference proteome</keyword>
<evidence type="ECO:0000256" key="5">
    <source>
        <dbReference type="ARBA" id="ARBA00005062"/>
    </source>
</evidence>
<dbReference type="GO" id="GO:0004072">
    <property type="term" value="F:aspartate kinase activity"/>
    <property type="evidence" value="ECO:0007669"/>
    <property type="project" value="UniProtKB-EC"/>
</dbReference>
<evidence type="ECO:0000256" key="24">
    <source>
        <dbReference type="ARBA" id="ARBA00044938"/>
    </source>
</evidence>
<dbReference type="InterPro" id="IPR049638">
    <property type="entry name" value="AK-HD"/>
</dbReference>
<dbReference type="CDD" id="cd04921">
    <property type="entry name" value="ACT_AKi-HSDH-ThrA-like_1"/>
    <property type="match status" value="1"/>
</dbReference>
<dbReference type="PROSITE" id="PS01042">
    <property type="entry name" value="HOMOSER_DHGENASE"/>
    <property type="match status" value="1"/>
</dbReference>
<comment type="subunit">
    <text evidence="9">Homotetramer.</text>
</comment>
<dbReference type="SUPFAM" id="SSF53633">
    <property type="entry name" value="Carbamate kinase-like"/>
    <property type="match status" value="1"/>
</dbReference>
<evidence type="ECO:0000256" key="3">
    <source>
        <dbReference type="ARBA" id="ARBA00004986"/>
    </source>
</evidence>
<evidence type="ECO:0000256" key="19">
    <source>
        <dbReference type="ARBA" id="ARBA00023027"/>
    </source>
</evidence>
<dbReference type="InterPro" id="IPR019811">
    <property type="entry name" value="HDH_CS"/>
</dbReference>
<dbReference type="NCBIfam" id="NF006959">
    <property type="entry name" value="PRK09436.1"/>
    <property type="match status" value="1"/>
</dbReference>
<dbReference type="InterPro" id="IPR036393">
    <property type="entry name" value="AceGlu_kinase-like_sf"/>
</dbReference>
<evidence type="ECO:0000256" key="7">
    <source>
        <dbReference type="ARBA" id="ARBA00007952"/>
    </source>
</evidence>
<dbReference type="GO" id="GO:0005524">
    <property type="term" value="F:ATP binding"/>
    <property type="evidence" value="ECO:0007669"/>
    <property type="project" value="UniProtKB-KW"/>
</dbReference>
<evidence type="ECO:0000256" key="15">
    <source>
        <dbReference type="ARBA" id="ARBA00022777"/>
    </source>
</evidence>
<dbReference type="Pfam" id="PF00696">
    <property type="entry name" value="AA_kinase"/>
    <property type="match status" value="1"/>
</dbReference>
<keyword evidence="20" id="KW-0915">Sodium</keyword>
<keyword evidence="19" id="KW-0520">NAD</keyword>
<dbReference type="Gene3D" id="3.40.50.720">
    <property type="entry name" value="NAD(P)-binding Rossmann-like Domain"/>
    <property type="match status" value="1"/>
</dbReference>
<dbReference type="InterPro" id="IPR001342">
    <property type="entry name" value="HDH_cat"/>
</dbReference>
<evidence type="ECO:0000313" key="30">
    <source>
        <dbReference type="Proteomes" id="UP000253436"/>
    </source>
</evidence>
<dbReference type="InterPro" id="IPR001048">
    <property type="entry name" value="Asp/Glu/Uridylate_kinase"/>
</dbReference>
<dbReference type="PANTHER" id="PTHR43070:SF5">
    <property type="entry name" value="HOMOSERINE DEHYDROGENASE"/>
    <property type="match status" value="1"/>
</dbReference>
<dbReference type="OrthoDB" id="9799110at2"/>
<dbReference type="UniPathway" id="UPA00051">
    <property type="reaction ID" value="UER00462"/>
</dbReference>
<keyword evidence="14" id="KW-0547">Nucleotide-binding</keyword>
<dbReference type="CDD" id="cd04922">
    <property type="entry name" value="ACT_AKi-HSDH-ThrA_2"/>
    <property type="match status" value="1"/>
</dbReference>
<name>A0A368ZGU8_9FLAO</name>
<keyword evidence="17" id="KW-0521">NADP</keyword>
<dbReference type="GO" id="GO:0004412">
    <property type="term" value="F:homoserine dehydrogenase activity"/>
    <property type="evidence" value="ECO:0007669"/>
    <property type="project" value="UniProtKB-EC"/>
</dbReference>
<dbReference type="SUPFAM" id="SSF51735">
    <property type="entry name" value="NAD(P)-binding Rossmann-fold domains"/>
    <property type="match status" value="1"/>
</dbReference>
<dbReference type="PANTHER" id="PTHR43070">
    <property type="match status" value="1"/>
</dbReference>
<comment type="catalytic activity">
    <reaction evidence="26">
        <text>L-homoserine + NADP(+) = L-aspartate 4-semialdehyde + NADPH + H(+)</text>
        <dbReference type="Rhea" id="RHEA:15761"/>
        <dbReference type="ChEBI" id="CHEBI:15378"/>
        <dbReference type="ChEBI" id="CHEBI:57476"/>
        <dbReference type="ChEBI" id="CHEBI:57783"/>
        <dbReference type="ChEBI" id="CHEBI:58349"/>
        <dbReference type="ChEBI" id="CHEBI:537519"/>
        <dbReference type="EC" id="1.1.1.3"/>
    </reaction>
    <physiologicalReaction direction="right-to-left" evidence="26">
        <dbReference type="Rhea" id="RHEA:15763"/>
    </physiologicalReaction>
</comment>
<dbReference type="InterPro" id="IPR036291">
    <property type="entry name" value="NAD(P)-bd_dom_sf"/>
</dbReference>
<dbReference type="InterPro" id="IPR045865">
    <property type="entry name" value="ACT-like_dom_sf"/>
</dbReference>
<keyword evidence="13" id="KW-0479">Metal-binding</keyword>
<evidence type="ECO:0000256" key="17">
    <source>
        <dbReference type="ARBA" id="ARBA00022857"/>
    </source>
</evidence>
<keyword evidence="22" id="KW-0486">Methionine biosynthesis</keyword>
<evidence type="ECO:0000256" key="6">
    <source>
        <dbReference type="ARBA" id="ARBA00005139"/>
    </source>
</evidence>
<comment type="cofactor">
    <cofactor evidence="1">
        <name>a metal cation</name>
        <dbReference type="ChEBI" id="CHEBI:25213"/>
    </cofactor>
</comment>
<dbReference type="GO" id="GO:0009090">
    <property type="term" value="P:homoserine biosynthetic process"/>
    <property type="evidence" value="ECO:0007669"/>
    <property type="project" value="UniProtKB-ARBA"/>
</dbReference>
<dbReference type="InterPro" id="IPR005106">
    <property type="entry name" value="Asp/hSer_DH_NAD-bd"/>
</dbReference>
<dbReference type="Proteomes" id="UP000253436">
    <property type="component" value="Unassembled WGS sequence"/>
</dbReference>
<proteinExistence type="inferred from homology"/>
<comment type="pathway">
    <text evidence="3">Amino-acid biosynthesis; L-methionine biosynthesis via de novo pathway; L-homoserine from L-aspartate: step 1/3.</text>
</comment>
<dbReference type="InterPro" id="IPR002912">
    <property type="entry name" value="ACT_dom"/>
</dbReference>
<protein>
    <submittedName>
        <fullName evidence="29">Aspartate kinase</fullName>
    </submittedName>
</protein>
<dbReference type="GO" id="GO:0009086">
    <property type="term" value="P:methionine biosynthetic process"/>
    <property type="evidence" value="ECO:0007669"/>
    <property type="project" value="UniProtKB-KW"/>
</dbReference>
<dbReference type="FunFam" id="3.30.360.10:FF:000006">
    <property type="entry name" value="Bifunctional aspartokinase/homoserine dehydrogenase"/>
    <property type="match status" value="1"/>
</dbReference>
<reference evidence="29 30" key="1">
    <citation type="submission" date="2018-07" db="EMBL/GenBank/DDBJ databases">
        <title>Genomic Encyclopedia of Type Strains, Phase III (KMG-III): the genomes of soil and plant-associated and newly described type strains.</title>
        <authorList>
            <person name="Whitman W."/>
        </authorList>
    </citation>
    <scope>NUCLEOTIDE SEQUENCE [LARGE SCALE GENOMIC DNA]</scope>
    <source>
        <strain evidence="29 30">CECT 7958</strain>
    </source>
</reference>
<dbReference type="GO" id="GO:0009089">
    <property type="term" value="P:lysine biosynthetic process via diaminopimelate"/>
    <property type="evidence" value="ECO:0007669"/>
    <property type="project" value="UniProtKB-UniPathway"/>
</dbReference>
<dbReference type="Pfam" id="PF00742">
    <property type="entry name" value="Homoserine_dh"/>
    <property type="match status" value="1"/>
</dbReference>
<dbReference type="PROSITE" id="PS51671">
    <property type="entry name" value="ACT"/>
    <property type="match status" value="2"/>
</dbReference>
<comment type="function">
    <text evidence="24">Bifunctional aspartate kinase and homoserine dehydrogenase that catalyzes the first and the third steps toward the synthesis of lysine, methionine and threonine from aspartate.</text>
</comment>
<dbReference type="PROSITE" id="PS00324">
    <property type="entry name" value="ASPARTOKINASE"/>
    <property type="match status" value="1"/>
</dbReference>
<keyword evidence="21" id="KW-0457">Lysine biosynthesis</keyword>
<evidence type="ECO:0000256" key="4">
    <source>
        <dbReference type="ARBA" id="ARBA00005056"/>
    </source>
</evidence>
<evidence type="ECO:0000256" key="10">
    <source>
        <dbReference type="ARBA" id="ARBA00022605"/>
    </source>
</evidence>
<evidence type="ECO:0000256" key="25">
    <source>
        <dbReference type="ARBA" id="ARBA00048561"/>
    </source>
</evidence>
<accession>A0A368ZGU8</accession>
<dbReference type="FunFam" id="3.30.2130.10:FF:000001">
    <property type="entry name" value="Bifunctional aspartokinase/homoserine dehydrogenase"/>
    <property type="match status" value="1"/>
</dbReference>
<dbReference type="PIRSF" id="PIRSF000727">
    <property type="entry name" value="ThrA"/>
    <property type="match status" value="1"/>
</dbReference>
<evidence type="ECO:0000259" key="28">
    <source>
        <dbReference type="PROSITE" id="PS51671"/>
    </source>
</evidence>
<evidence type="ECO:0000256" key="26">
    <source>
        <dbReference type="ARBA" id="ARBA00048841"/>
    </source>
</evidence>
<dbReference type="UniPathway" id="UPA00050">
    <property type="reaction ID" value="UER00063"/>
</dbReference>
<dbReference type="InterPro" id="IPR018042">
    <property type="entry name" value="Aspartate_kinase_CS"/>
</dbReference>
<evidence type="ECO:0000256" key="11">
    <source>
        <dbReference type="ARBA" id="ARBA00022679"/>
    </source>
</evidence>
<dbReference type="GO" id="GO:0050661">
    <property type="term" value="F:NADP binding"/>
    <property type="evidence" value="ECO:0007669"/>
    <property type="project" value="InterPro"/>
</dbReference>
<evidence type="ECO:0000256" key="21">
    <source>
        <dbReference type="ARBA" id="ARBA00023154"/>
    </source>
</evidence>
<evidence type="ECO:0000256" key="18">
    <source>
        <dbReference type="ARBA" id="ARBA00023002"/>
    </source>
</evidence>
<evidence type="ECO:0000256" key="13">
    <source>
        <dbReference type="ARBA" id="ARBA00022723"/>
    </source>
</evidence>
<dbReference type="InterPro" id="IPR001341">
    <property type="entry name" value="Asp_kinase"/>
</dbReference>
<evidence type="ECO:0000256" key="12">
    <source>
        <dbReference type="ARBA" id="ARBA00022697"/>
    </source>
</evidence>
<comment type="similarity">
    <text evidence="7">In the C-terminal section; belongs to the homoserine dehydrogenase family.</text>
</comment>
<comment type="caution">
    <text evidence="29">The sequence shown here is derived from an EMBL/GenBank/DDBJ whole genome shotgun (WGS) entry which is preliminary data.</text>
</comment>
<dbReference type="Gene3D" id="1.20.120.1320">
    <property type="entry name" value="Aspartokinase, catalytic domain"/>
    <property type="match status" value="1"/>
</dbReference>
<keyword evidence="15 29" id="KW-0418">Kinase</keyword>
<comment type="pathway">
    <text evidence="2">Amino-acid biosynthesis; L-lysine biosynthesis via DAP pathway; (S)-tetrahydrodipicolinate from L-aspartate: step 1/4.</text>
</comment>
<evidence type="ECO:0000313" key="29">
    <source>
        <dbReference type="EMBL" id="RCW92712.1"/>
    </source>
</evidence>
<dbReference type="AlphaFoldDB" id="A0A368ZGU8"/>
<keyword evidence="23" id="KW-0511">Multifunctional enzyme</keyword>
<dbReference type="UniPathway" id="UPA00034">
    <property type="reaction ID" value="UER00015"/>
</dbReference>
<keyword evidence="18" id="KW-0560">Oxidoreductase</keyword>
<dbReference type="Gene3D" id="3.30.2130.10">
    <property type="entry name" value="VC0802-like"/>
    <property type="match status" value="1"/>
</dbReference>
<evidence type="ECO:0000256" key="9">
    <source>
        <dbReference type="ARBA" id="ARBA00011881"/>
    </source>
</evidence>
<comment type="similarity">
    <text evidence="8">In the N-terminal section; belongs to the aspartokinase family.</text>
</comment>
<dbReference type="GO" id="GO:0009088">
    <property type="term" value="P:threonine biosynthetic process"/>
    <property type="evidence" value="ECO:0007669"/>
    <property type="project" value="UniProtKB-UniPathway"/>
</dbReference>
<evidence type="ECO:0000256" key="23">
    <source>
        <dbReference type="ARBA" id="ARBA00023268"/>
    </source>
</evidence>
<dbReference type="EMBL" id="QPJO01000002">
    <property type="protein sequence ID" value="RCW92712.1"/>
    <property type="molecule type" value="Genomic_DNA"/>
</dbReference>
<comment type="pathway">
    <text evidence="5">Amino-acid biosynthesis; L-methionine biosynthesis via de novo pathway; L-homoserine from L-aspartate: step 3/3.</text>
</comment>
<dbReference type="InterPro" id="IPR042199">
    <property type="entry name" value="AsparK_Bifunc_asparK/hSer_DH"/>
</dbReference>
<evidence type="ECO:0000256" key="2">
    <source>
        <dbReference type="ARBA" id="ARBA00004766"/>
    </source>
</evidence>
<dbReference type="Gene3D" id="3.40.1160.10">
    <property type="entry name" value="Acetylglutamate kinase-like"/>
    <property type="match status" value="1"/>
</dbReference>
<dbReference type="SUPFAM" id="SSF55021">
    <property type="entry name" value="ACT-like"/>
    <property type="match status" value="2"/>
</dbReference>
<feature type="domain" description="ACT" evidence="28">
    <location>
        <begin position="409"/>
        <end position="482"/>
    </location>
</feature>
<evidence type="ECO:0000256" key="14">
    <source>
        <dbReference type="ARBA" id="ARBA00022741"/>
    </source>
</evidence>
<evidence type="ECO:0000256" key="8">
    <source>
        <dbReference type="ARBA" id="ARBA00010046"/>
    </source>
</evidence>
<keyword evidence="11" id="KW-0808">Transferase</keyword>
<dbReference type="InterPro" id="IPR011147">
    <property type="entry name" value="Bifunc_Aspkin/hSer_DH"/>
</dbReference>
<dbReference type="GO" id="GO:0046872">
    <property type="term" value="F:metal ion binding"/>
    <property type="evidence" value="ECO:0007669"/>
    <property type="project" value="UniProtKB-KW"/>
</dbReference>
<comment type="catalytic activity">
    <reaction evidence="27">
        <text>L-homoserine + NAD(+) = L-aspartate 4-semialdehyde + NADH + H(+)</text>
        <dbReference type="Rhea" id="RHEA:15757"/>
        <dbReference type="ChEBI" id="CHEBI:15378"/>
        <dbReference type="ChEBI" id="CHEBI:57476"/>
        <dbReference type="ChEBI" id="CHEBI:57540"/>
        <dbReference type="ChEBI" id="CHEBI:57945"/>
        <dbReference type="ChEBI" id="CHEBI:537519"/>
        <dbReference type="EC" id="1.1.1.3"/>
    </reaction>
    <physiologicalReaction direction="right-to-left" evidence="27">
        <dbReference type="Rhea" id="RHEA:15759"/>
    </physiologicalReaction>
</comment>
<dbReference type="SUPFAM" id="SSF55347">
    <property type="entry name" value="Glyceraldehyde-3-phosphate dehydrogenase-like, C-terminal domain"/>
    <property type="match status" value="1"/>
</dbReference>
<evidence type="ECO:0000256" key="22">
    <source>
        <dbReference type="ARBA" id="ARBA00023167"/>
    </source>
</evidence>
<evidence type="ECO:0000256" key="16">
    <source>
        <dbReference type="ARBA" id="ARBA00022840"/>
    </source>
</evidence>
<evidence type="ECO:0000256" key="27">
    <source>
        <dbReference type="ARBA" id="ARBA00049031"/>
    </source>
</evidence>
<feature type="domain" description="ACT" evidence="28">
    <location>
        <begin position="328"/>
        <end position="397"/>
    </location>
</feature>
<dbReference type="Pfam" id="PF22468">
    <property type="entry name" value="ACT_9"/>
    <property type="match status" value="2"/>
</dbReference>
<dbReference type="Pfam" id="PF03447">
    <property type="entry name" value="NAD_binding_3"/>
    <property type="match status" value="1"/>
</dbReference>
<organism evidence="29 30">
    <name type="scientific">Winogradskyella arenosi</name>
    <dbReference type="NCBI Taxonomy" id="533325"/>
    <lineage>
        <taxon>Bacteria</taxon>
        <taxon>Pseudomonadati</taxon>
        <taxon>Bacteroidota</taxon>
        <taxon>Flavobacteriia</taxon>
        <taxon>Flavobacteriales</taxon>
        <taxon>Flavobacteriaceae</taxon>
        <taxon>Winogradskyella</taxon>
    </lineage>
</organism>